<evidence type="ECO:0000313" key="5">
    <source>
        <dbReference type="EMBL" id="CAD8088360.1"/>
    </source>
</evidence>
<dbReference type="PROSITE" id="PS50082">
    <property type="entry name" value="WD_REPEATS_2"/>
    <property type="match status" value="1"/>
</dbReference>
<comment type="caution">
    <text evidence="5">The sequence shown here is derived from an EMBL/GenBank/DDBJ whole genome shotgun (WGS) entry which is preliminary data.</text>
</comment>
<accession>A0A8S1N755</accession>
<evidence type="ECO:0000256" key="4">
    <source>
        <dbReference type="SAM" id="Coils"/>
    </source>
</evidence>
<dbReference type="OMA" id="QHICTWI"/>
<sequence length="2781" mass="329249">MDINPGHMNLNLRGGGGCCGFLLNACIKKDTRRLNNNKNPIIDIIKEEANSLKQLISSQQNSPQMLQKAKESINKLYIENNNLQLNFIRTNSYYQISPQNEGDIYEILLNCLISLDGFIKISKIKSHQLIYLCLDLFYFIYQIQFRDKNFFLNNQYCDQYSIAIENLKITAQQDYKYEISIIHIAFEKCRKNNQMTFCDSIKEKLFLSLESFDIVKHFEENKDLLNYNYEQTDISTKDFQLYSFYYVIKWSILKDVQNYYNKTLDEPINILQYTFSQHCSNKYSFILQKYWIQIIFELIAQAKFQPIENDENSKLVQSKFQKLSEILIEQYLKFYVKLEIKDTNRENLIIDPNYQTVVLIQNYSQTLRDIIEKIKLIILKLKTKQNQDLLANLKQEYFEFIYISNQIYQSFLVEIEKIQLVDKIQFNEDIQFKDGIQITIQNYINEIQDSTKWLFQFIINIEDQIKNPNREMRIDFKKLIAFPQSFYSIIEQLITKKENQYYKYESERYLQQQSLQINKKLEKQEIPIQSAISILSMRFNDSILNDNDFSQIDDDKNLSGELTSLDDLQKLQMNCLKCDLILKYKRKHNTNQKNKFAQCSNQLEKINLNDSQYLMDILQAEYKTLEVIFLKKNNIEKVKELFEEFQALIQKNQISISHKQIVDDQKTRLKEFYRQVSEKVQQIIHSQVIIYSFDQLKPDLDELKNLYLDILQKQSIEDVKIKVEDTLNSKILKSFKENLNFQQQKKSTTIKNLNNQISSLSNLMQKVNNHIYNFKHIDNQDQKNKYLKEASLDIKNYIQNQKLNQLRENEQMMEIPNSNKQKLDNFVENITLDQLNKIDLINYIQPQKKNLNQIGQSGIHNINLKKKGIISEINQIINQNYILTSQEIINNNNLSALEYMSNKFLINQVLQKNPVSQELLNNKQPDWIQAVKDLTKKNHIATLKGLLKDIKQLIADVSILDEENQQLMCDINQLTKVVKNTMSIVTFIDRNDRQGKELFEELNTFVDVMQNKRNQNVNQQINVEIQMTQYKDCILKYKQEEQNKQYHLDNCQFKINPIYVEQRFKIKKFDQNRKIQQEFLFTNQQKNFDHECLQELIEFIQNTNGWSEVFLLFGPQGSGKSRELRILQNKLWQEYNQSKWIPIFISFSQNSNLEHVFLKKLNGIFKDKNLLRQFQSAVNTKVEKVLFLIDDIDEVQIDKLKQNLIKLNFKHLGFTENLIGKTVKFIVSARSQLKDYYDYQLYFAYTNINTIIEIELLPFNDEQKLKYFQLNHQIRIKKVLFNYYIKYNKNKDINEFENIWKLLELDTQKLIDEQEKNQVDYPRDSISINQDFQQAIIQSQLIENIEFDLYNKIAIDISKLRSSRNYLNIIQNHHFQHLTQSPFQLEIFILLFSKLQKQHKDLYFKEQLKQQYFKLQQKYPQSSKQTQNVSTSSLSNLISLKPISQSNVEENLQKIIVQLEEQNFFSQYEYFNILSGDNRGIQMNSNVYSIKANSIIVIEALRANNLTMFQILQIYVASFNKKYTKKLENEIESYEFDYVFSKVEKFCEQLALQMTFNNLTQIEFDQQNLNADDIDQQQYLDEKIYINPFLFNKQGNKYIFKYKMIQEYYFAKFILRFFTNEVDINQICQSELNKENVNLTFSNFAGALNIVRDHLRKQEKIREKLVQIIKMSKNSKYIRISSNLIYLMSFLDFNLEGEDLQNIQLSDTNISGISFLNCNLSKSKFTNVIINRCNFDFAQLNDVHWSNIQITKIANLDHEENVEQVIFSPDGKQLISLSAFWLKIWDFKSFDLIEKIENLDKNNHFLSFAISNKQSSNYYIATCSQNEVVLREFSNLNNILFQQLIDFPPAGPLQFSPDRKIMGFIDTYGWLRYWDNDLRQPLQPKYVGVEKIIENSPQLFYQLNQIAIDSTNSYFLFKGQNTLTLYELLSEKLEQIKQITATQFIVSSDGKSLAVAIKDEVSFYEWKDDNFNETLKIQFQNQILQILTLNSNQQIGLQFNDDLALWCIKDKCFKRIFKGFQNINNFCLNPQNNVIAQWTDTKKTIILWNMNQINPNQYYKIFDSEVLKAEFSPNGQLIILQLQSKIIFWDCWSDELINILDEQSLYSFSQNGNYLVTQSFKDGIILWDSSNIYELQQKAKIIDIYSIKKFFFSNNNNLETLAVISNDGELLKIWELKFILDQQNMININSEFDNIICIAVSPTDLNFAFVGDRQNNVIKISDRDQWNINRELRGHNNKIIQIEYSGNGQLLASRSQDHYIRIWFVKESGANSIKLPIKYNPNLLDSQHICTWIPNTEQILASNEGDQIILWSILYSSYVNLLETQNQQLQQSMNINLQFEVYEKSQLFADECKDQECLQVSFSPNGKFIAASYFALNNQGFLNVLQNNLIEINPRIIIWNRQNKTVVQSFLIFSWQRFNFDNNSSSIITLDYDIENQTNILKFNPINQDVDPKQIQIGFQNQFSYLLFSPKSDLFLAVREEQYFINHFFLFKFQDQEQPTILDYFQLTYGLPVTFSPDGNFLVYPGRQTIEFKKIYNTNFPTKIRPLKSQYNWSQIKSFQFKYDQILFGFCETKNKFIISKNLETVEYNNEILEFDISSVSFYDNMIACGGKNGSEIGEVQKNQGIVKIIDISNLDDLKQVQQIESLVSIMYVFFSHNGKYLLVQEQDYKITLFQQKDQQYQGVYFINLTIDISSVCFSSNENDFIILSKGGQVFFYNFTISLLSQQKDTNNTLSFLYRLKTIPKKYEIQAINCQINNSQITTEFNNLQHLFKYYGANQET</sequence>
<feature type="coiled-coil region" evidence="4">
    <location>
        <begin position="943"/>
        <end position="970"/>
    </location>
</feature>
<gene>
    <name evidence="5" type="ORF">PPRIM_AZ9-3.1.T0800216</name>
</gene>
<keyword evidence="6" id="KW-1185">Reference proteome</keyword>
<dbReference type="EMBL" id="CAJJDM010000083">
    <property type="protein sequence ID" value="CAD8088360.1"/>
    <property type="molecule type" value="Genomic_DNA"/>
</dbReference>
<protein>
    <recommendedName>
        <fullName evidence="7">NACHT domain-containing protein</fullName>
    </recommendedName>
</protein>
<keyword evidence="2" id="KW-0677">Repeat</keyword>
<evidence type="ECO:0008006" key="7">
    <source>
        <dbReference type="Google" id="ProtNLM"/>
    </source>
</evidence>
<dbReference type="Pfam" id="PF00400">
    <property type="entry name" value="WD40"/>
    <property type="match status" value="1"/>
</dbReference>
<keyword evidence="4" id="KW-0175">Coiled coil</keyword>
<dbReference type="PANTHER" id="PTHR44129">
    <property type="entry name" value="WD REPEAT-CONTAINING PROTEIN POP1"/>
    <property type="match status" value="1"/>
</dbReference>
<name>A0A8S1N755_PARPR</name>
<evidence type="ECO:0000256" key="2">
    <source>
        <dbReference type="ARBA" id="ARBA00022737"/>
    </source>
</evidence>
<feature type="coiled-coil region" evidence="4">
    <location>
        <begin position="42"/>
        <end position="86"/>
    </location>
</feature>
<dbReference type="Proteomes" id="UP000688137">
    <property type="component" value="Unassembled WGS sequence"/>
</dbReference>
<dbReference type="InterPro" id="IPR050349">
    <property type="entry name" value="WD_LIS1/nudF_dynein_reg"/>
</dbReference>
<evidence type="ECO:0000313" key="6">
    <source>
        <dbReference type="Proteomes" id="UP000688137"/>
    </source>
</evidence>
<evidence type="ECO:0000256" key="1">
    <source>
        <dbReference type="ARBA" id="ARBA00022574"/>
    </source>
</evidence>
<evidence type="ECO:0000256" key="3">
    <source>
        <dbReference type="PROSITE-ProRule" id="PRU00221"/>
    </source>
</evidence>
<proteinExistence type="predicted"/>
<dbReference type="SMART" id="SM00320">
    <property type="entry name" value="WD40"/>
    <property type="match status" value="8"/>
</dbReference>
<keyword evidence="1 3" id="KW-0853">WD repeat</keyword>
<dbReference type="PROSITE" id="PS50294">
    <property type="entry name" value="WD_REPEATS_REGION"/>
    <property type="match status" value="1"/>
</dbReference>
<dbReference type="InterPro" id="IPR001680">
    <property type="entry name" value="WD40_rpt"/>
</dbReference>
<organism evidence="5 6">
    <name type="scientific">Paramecium primaurelia</name>
    <dbReference type="NCBI Taxonomy" id="5886"/>
    <lineage>
        <taxon>Eukaryota</taxon>
        <taxon>Sar</taxon>
        <taxon>Alveolata</taxon>
        <taxon>Ciliophora</taxon>
        <taxon>Intramacronucleata</taxon>
        <taxon>Oligohymenophorea</taxon>
        <taxon>Peniculida</taxon>
        <taxon>Parameciidae</taxon>
        <taxon>Paramecium</taxon>
    </lineage>
</organism>
<reference evidence="5" key="1">
    <citation type="submission" date="2021-01" db="EMBL/GenBank/DDBJ databases">
        <authorList>
            <consortium name="Genoscope - CEA"/>
            <person name="William W."/>
        </authorList>
    </citation>
    <scope>NUCLEOTIDE SEQUENCE</scope>
</reference>
<feature type="repeat" description="WD" evidence="3">
    <location>
        <begin position="2232"/>
        <end position="2263"/>
    </location>
</feature>